<gene>
    <name evidence="1" type="ORF">FGIG_00377</name>
</gene>
<reference evidence="1 2" key="1">
    <citation type="submission" date="2019-04" db="EMBL/GenBank/DDBJ databases">
        <title>Annotation for the trematode Fasciola gigantica.</title>
        <authorList>
            <person name="Choi Y.-J."/>
        </authorList>
    </citation>
    <scope>NUCLEOTIDE SEQUENCE [LARGE SCALE GENOMIC DNA]</scope>
    <source>
        <strain evidence="1">Uganda_cow_1</strain>
    </source>
</reference>
<sequence>MITGLELQSPIHLAVPRLAEDVRTSTGHAVRLFRTNNDSHCLERTHVRASQSHRKEFYDRKAYGTLE</sequence>
<proteinExistence type="predicted"/>
<evidence type="ECO:0000313" key="1">
    <source>
        <dbReference type="EMBL" id="TPP45931.1"/>
    </source>
</evidence>
<comment type="caution">
    <text evidence="1">The sequence shown here is derived from an EMBL/GenBank/DDBJ whole genome shotgun (WGS) entry which is preliminary data.</text>
</comment>
<evidence type="ECO:0000313" key="2">
    <source>
        <dbReference type="Proteomes" id="UP000316759"/>
    </source>
</evidence>
<dbReference type="AlphaFoldDB" id="A0A504XAF5"/>
<accession>A0A504XAF5</accession>
<dbReference type="OrthoDB" id="10062030at2759"/>
<dbReference type="EMBL" id="SUNJ01015658">
    <property type="protein sequence ID" value="TPP45931.1"/>
    <property type="molecule type" value="Genomic_DNA"/>
</dbReference>
<protein>
    <submittedName>
        <fullName evidence="1">Uncharacterized protein</fullName>
    </submittedName>
</protein>
<keyword evidence="2" id="KW-1185">Reference proteome</keyword>
<dbReference type="Proteomes" id="UP000316759">
    <property type="component" value="Unassembled WGS sequence"/>
</dbReference>
<name>A0A504XAF5_FASGI</name>
<organism evidence="1 2">
    <name type="scientific">Fasciola gigantica</name>
    <name type="common">Giant liver fluke</name>
    <dbReference type="NCBI Taxonomy" id="46835"/>
    <lineage>
        <taxon>Eukaryota</taxon>
        <taxon>Metazoa</taxon>
        <taxon>Spiralia</taxon>
        <taxon>Lophotrochozoa</taxon>
        <taxon>Platyhelminthes</taxon>
        <taxon>Trematoda</taxon>
        <taxon>Digenea</taxon>
        <taxon>Plagiorchiida</taxon>
        <taxon>Echinostomata</taxon>
        <taxon>Echinostomatoidea</taxon>
        <taxon>Fasciolidae</taxon>
        <taxon>Fasciola</taxon>
    </lineage>
</organism>